<organism evidence="1 2">
    <name type="scientific">Amycolatopsis coloradensis</name>
    <dbReference type="NCBI Taxonomy" id="76021"/>
    <lineage>
        <taxon>Bacteria</taxon>
        <taxon>Bacillati</taxon>
        <taxon>Actinomycetota</taxon>
        <taxon>Actinomycetes</taxon>
        <taxon>Pseudonocardiales</taxon>
        <taxon>Pseudonocardiaceae</taxon>
        <taxon>Amycolatopsis</taxon>
    </lineage>
</organism>
<dbReference type="Proteomes" id="UP001456344">
    <property type="component" value="Chromosome"/>
</dbReference>
<keyword evidence="1" id="KW-0418">Kinase</keyword>
<proteinExistence type="predicted"/>
<accession>A0ACD5BS69</accession>
<evidence type="ECO:0000313" key="2">
    <source>
        <dbReference type="Proteomes" id="UP001456344"/>
    </source>
</evidence>
<reference evidence="1" key="1">
    <citation type="submission" date="2023-10" db="EMBL/GenBank/DDBJ databases">
        <title>Whole genome sequencing of actinobacterial strain Amycolatopsis sp. (BCA-696) identifies the underlying plant growth-promoting genes.</title>
        <authorList>
            <person name="Gandham P."/>
            <person name="Vadla N."/>
            <person name="Saji A."/>
            <person name="Srinivas V."/>
            <person name="Ruperao P."/>
            <person name="Selvanayagam S."/>
            <person name="Saxena R.K."/>
            <person name="Rathore A."/>
            <person name="Gopalakrishnan S."/>
            <person name="Thakur V."/>
        </authorList>
    </citation>
    <scope>NUCLEOTIDE SEQUENCE</scope>
    <source>
        <strain evidence="1">BCA-696</strain>
    </source>
</reference>
<protein>
    <submittedName>
        <fullName evidence="1">Sensor histidine kinase</fullName>
    </submittedName>
</protein>
<dbReference type="EMBL" id="CP150484">
    <property type="protein sequence ID" value="WYW22073.1"/>
    <property type="molecule type" value="Genomic_DNA"/>
</dbReference>
<evidence type="ECO:0000313" key="1">
    <source>
        <dbReference type="EMBL" id="WYW22073.1"/>
    </source>
</evidence>
<keyword evidence="2" id="KW-1185">Reference proteome</keyword>
<name>A0ACD5BS69_9PSEU</name>
<sequence>MPVPAAMRRYLRKMLRGTLGLAIGATTGVAEFFYVLFGGIALAVPALRRPVFSGARTLSEMERQRLEKYFGEENATDYSGRRAMAYLVPRCVIGLLSAGIFGLILLGAGSGLIIGYQLLDGRSPGGDAPADWYDPVTTLLFGALLVFLSLQGLIGAATLDGKLARYFFGPSKKEQLRRRVSELATSRAEVVEAVNGERRRIERDLHDGVQQRLVALGMLLGRARRATDPKRASDLLRQAHEESQRALVDLREVSWRVYPIALDADGLHPALEALAERSGVPVHLRVDLPERPPAAIETVVYFVASEAVTNTIKHAAATRIDIEAERDGDRVRVRITDDGTGGARESGGGLSGLARRVAAADGQFIVDSPPGGPTVVTAVLPCA</sequence>
<gene>
    <name evidence="1" type="ORF">LCL61_41725</name>
</gene>
<keyword evidence="1" id="KW-0808">Transferase</keyword>